<feature type="transmembrane region" description="Helical" evidence="1">
    <location>
        <begin position="6"/>
        <end position="24"/>
    </location>
</feature>
<dbReference type="Proteomes" id="UP000482209">
    <property type="component" value="Unassembled WGS sequence"/>
</dbReference>
<sequence length="252" mass="28734">MKKGKIVIMMIAIAIVFITAILMATSYDNKKKTEVSGPDDVIIDDLVYREEIKDTPEKVFANYEKNLNEASNVLVEKVIRTSVEEADGNYSTNYEVYVVSNVDLVKRSDDTEDFTEAVSAKEYDDELIKQVSFSDGFGFSYQGLNAVGIYETLIDIEGFAVNVNDVFLDEDRTKLTGQNNYIINDDSHIIEKLLPDYESKDVIEKKAYFQTIKEGNMEIPEFFVAVIKYREGDQIIEKSIYLQISANKWEVV</sequence>
<name>A0A6L5XZU2_9FIRM</name>
<accession>A0A6L5XZU2</accession>
<keyword evidence="1" id="KW-0812">Transmembrane</keyword>
<proteinExistence type="predicted"/>
<keyword evidence="1" id="KW-1133">Transmembrane helix</keyword>
<protein>
    <submittedName>
        <fullName evidence="2">Uncharacterized protein</fullName>
    </submittedName>
</protein>
<dbReference type="EMBL" id="VUMT01000016">
    <property type="protein sequence ID" value="MSS64315.1"/>
    <property type="molecule type" value="Genomic_DNA"/>
</dbReference>
<evidence type="ECO:0000313" key="2">
    <source>
        <dbReference type="EMBL" id="MSS64315.1"/>
    </source>
</evidence>
<gene>
    <name evidence="2" type="ORF">FYJ58_10590</name>
</gene>
<keyword evidence="1" id="KW-0472">Membrane</keyword>
<evidence type="ECO:0000313" key="3">
    <source>
        <dbReference type="Proteomes" id="UP000482209"/>
    </source>
</evidence>
<reference evidence="2 3" key="1">
    <citation type="submission" date="2019-08" db="EMBL/GenBank/DDBJ databases">
        <title>In-depth cultivation of the pig gut microbiome towards novel bacterial diversity and tailored functional studies.</title>
        <authorList>
            <person name="Wylensek D."/>
            <person name="Hitch T.C.A."/>
            <person name="Clavel T."/>
        </authorList>
    </citation>
    <scope>NUCLEOTIDE SEQUENCE [LARGE SCALE GENOMIC DNA]</scope>
    <source>
        <strain evidence="2 3">WCA-693-APC-MOT-I</strain>
    </source>
</reference>
<organism evidence="2 3">
    <name type="scientific">Velocimicrobium porci</name>
    <dbReference type="NCBI Taxonomy" id="2606634"/>
    <lineage>
        <taxon>Bacteria</taxon>
        <taxon>Bacillati</taxon>
        <taxon>Bacillota</taxon>
        <taxon>Clostridia</taxon>
        <taxon>Lachnospirales</taxon>
        <taxon>Lachnospiraceae</taxon>
        <taxon>Velocimicrobium</taxon>
    </lineage>
</organism>
<dbReference type="AlphaFoldDB" id="A0A6L5XZU2"/>
<keyword evidence="3" id="KW-1185">Reference proteome</keyword>
<dbReference type="RefSeq" id="WP_154519708.1">
    <property type="nucleotide sequence ID" value="NZ_VUMT01000016.1"/>
</dbReference>
<comment type="caution">
    <text evidence="2">The sequence shown here is derived from an EMBL/GenBank/DDBJ whole genome shotgun (WGS) entry which is preliminary data.</text>
</comment>
<evidence type="ECO:0000256" key="1">
    <source>
        <dbReference type="SAM" id="Phobius"/>
    </source>
</evidence>